<name>A0ABT4WVR8_PSEFR</name>
<dbReference type="RefSeq" id="WP_153336961.1">
    <property type="nucleotide sequence ID" value="NZ_JAQJVI010000038.1"/>
</dbReference>
<dbReference type="Proteomes" id="UP001212337">
    <property type="component" value="Unassembled WGS sequence"/>
</dbReference>
<reference evidence="1 2" key="1">
    <citation type="submission" date="2023-01" db="EMBL/GenBank/DDBJ databases">
        <title>Effects of deletion of Siderophore biosynthase gene in Pseudomonas fragi on quorum sensing and spoliage ability.</title>
        <authorList>
            <person name="Cui F."/>
            <person name="Wang D."/>
            <person name="Liu J."/>
            <person name="Wang Q."/>
            <person name="Li T."/>
            <person name="Li J."/>
        </authorList>
    </citation>
    <scope>NUCLEOTIDE SEQUENCE [LARGE SCALE GENOMIC DNA]</scope>
    <source>
        <strain evidence="1 2">MS-10</strain>
    </source>
</reference>
<keyword evidence="2" id="KW-1185">Reference proteome</keyword>
<gene>
    <name evidence="1" type="ORF">PI499_19995</name>
</gene>
<accession>A0ABT4WVR8</accession>
<evidence type="ECO:0000313" key="2">
    <source>
        <dbReference type="Proteomes" id="UP001212337"/>
    </source>
</evidence>
<organism evidence="1 2">
    <name type="scientific">Pseudomonas fragi</name>
    <dbReference type="NCBI Taxonomy" id="296"/>
    <lineage>
        <taxon>Bacteria</taxon>
        <taxon>Pseudomonadati</taxon>
        <taxon>Pseudomonadota</taxon>
        <taxon>Gammaproteobacteria</taxon>
        <taxon>Pseudomonadales</taxon>
        <taxon>Pseudomonadaceae</taxon>
        <taxon>Pseudomonas</taxon>
    </lineage>
</organism>
<proteinExistence type="predicted"/>
<comment type="caution">
    <text evidence="1">The sequence shown here is derived from an EMBL/GenBank/DDBJ whole genome shotgun (WGS) entry which is preliminary data.</text>
</comment>
<sequence>MPDQKIRKDGRPKKHELDKETYSITSYFTKIAYDDIKRQACALRYKSLSRYMKEMASAQKKQNIEIQRSVDIEAEAYKSYAAAIISDVEDIEIHLQNLEVPIEIKSTLKRLLRTTQQFESRLTNQR</sequence>
<protein>
    <submittedName>
        <fullName evidence="1">Uncharacterized protein</fullName>
    </submittedName>
</protein>
<dbReference type="EMBL" id="JAQJVI010000038">
    <property type="protein sequence ID" value="MDA7024151.1"/>
    <property type="molecule type" value="Genomic_DNA"/>
</dbReference>
<evidence type="ECO:0000313" key="1">
    <source>
        <dbReference type="EMBL" id="MDA7024151.1"/>
    </source>
</evidence>